<evidence type="ECO:0000313" key="1">
    <source>
        <dbReference type="Proteomes" id="UP000504618"/>
    </source>
</evidence>
<gene>
    <name evidence="2" type="primary">LOC112458049</name>
</gene>
<dbReference type="RefSeq" id="XP_024877224.1">
    <property type="nucleotide sequence ID" value="XM_025021456.1"/>
</dbReference>
<reference evidence="2" key="1">
    <citation type="submission" date="2025-08" db="UniProtKB">
        <authorList>
            <consortium name="RefSeq"/>
        </authorList>
    </citation>
    <scope>IDENTIFICATION</scope>
    <source>
        <tissue evidence="2">Whole body</tissue>
    </source>
</reference>
<accession>A0A6J1Q4V7</accession>
<dbReference type="GeneID" id="112458049"/>
<dbReference type="AlphaFoldDB" id="A0A6J1Q4V7"/>
<protein>
    <submittedName>
        <fullName evidence="2">Uncharacterized protein LOC112458049</fullName>
    </submittedName>
</protein>
<dbReference type="OrthoDB" id="7554420at2759"/>
<dbReference type="Proteomes" id="UP000504618">
    <property type="component" value="Unplaced"/>
</dbReference>
<name>A0A6J1Q4V7_9HYME</name>
<keyword evidence="1" id="KW-1185">Reference proteome</keyword>
<proteinExistence type="predicted"/>
<organism evidence="1 2">
    <name type="scientific">Temnothorax curvispinosus</name>
    <dbReference type="NCBI Taxonomy" id="300111"/>
    <lineage>
        <taxon>Eukaryota</taxon>
        <taxon>Metazoa</taxon>
        <taxon>Ecdysozoa</taxon>
        <taxon>Arthropoda</taxon>
        <taxon>Hexapoda</taxon>
        <taxon>Insecta</taxon>
        <taxon>Pterygota</taxon>
        <taxon>Neoptera</taxon>
        <taxon>Endopterygota</taxon>
        <taxon>Hymenoptera</taxon>
        <taxon>Apocrita</taxon>
        <taxon>Aculeata</taxon>
        <taxon>Formicoidea</taxon>
        <taxon>Formicidae</taxon>
        <taxon>Myrmicinae</taxon>
        <taxon>Temnothorax</taxon>
    </lineage>
</organism>
<sequence length="180" mass="20427">MQGLTEKVTEIENKISSASASIDHEEIMEEISERERRSSNLIFYNIEESNSPSSSTDDGSNDLATAEEIIRKIRPLNPPRIKIRRLGTFRQGHARPLRVSLPSKSDAIDILKKKKSYSGPVGIKQDLTRKQRDHFVCVKKRFESLRDTGVTDKTIRFFNGIPKIVNMPQSSRAKNMNTAL</sequence>
<evidence type="ECO:0000313" key="2">
    <source>
        <dbReference type="RefSeq" id="XP_024877224.1"/>
    </source>
</evidence>